<evidence type="ECO:0000259" key="2">
    <source>
        <dbReference type="PROSITE" id="PS50113"/>
    </source>
</evidence>
<dbReference type="EMBL" id="BMIJ01000002">
    <property type="protein sequence ID" value="GGB85793.1"/>
    <property type="molecule type" value="Genomic_DNA"/>
</dbReference>
<feature type="domain" description="EAL" evidence="3">
    <location>
        <begin position="623"/>
        <end position="877"/>
    </location>
</feature>
<dbReference type="InterPro" id="IPR000700">
    <property type="entry name" value="PAS-assoc_C"/>
</dbReference>
<keyword evidence="6" id="KW-1185">Reference proteome</keyword>
<name>A0ABQ1K2R8_9GAMM</name>
<dbReference type="SMART" id="SM00062">
    <property type="entry name" value="PBPb"/>
    <property type="match status" value="1"/>
</dbReference>
<organism evidence="5 6">
    <name type="scientific">Marinobacterium zhoushanense</name>
    <dbReference type="NCBI Taxonomy" id="1679163"/>
    <lineage>
        <taxon>Bacteria</taxon>
        <taxon>Pseudomonadati</taxon>
        <taxon>Pseudomonadota</taxon>
        <taxon>Gammaproteobacteria</taxon>
        <taxon>Oceanospirillales</taxon>
        <taxon>Oceanospirillaceae</taxon>
        <taxon>Marinobacterium</taxon>
    </lineage>
</organism>
<dbReference type="InterPro" id="IPR035919">
    <property type="entry name" value="EAL_sf"/>
</dbReference>
<dbReference type="SUPFAM" id="SSF53850">
    <property type="entry name" value="Periplasmic binding protein-like II"/>
    <property type="match status" value="1"/>
</dbReference>
<dbReference type="PROSITE" id="PS50883">
    <property type="entry name" value="EAL"/>
    <property type="match status" value="1"/>
</dbReference>
<dbReference type="SMART" id="SM00052">
    <property type="entry name" value="EAL"/>
    <property type="match status" value="1"/>
</dbReference>
<protein>
    <recommendedName>
        <fullName evidence="7">Periplasmic sensor diguanylate cyclase/phosphodiesterase</fullName>
    </recommendedName>
</protein>
<feature type="domain" description="PAS" evidence="1">
    <location>
        <begin position="318"/>
        <end position="388"/>
    </location>
</feature>
<gene>
    <name evidence="5" type="ORF">GCM10011352_09590</name>
</gene>
<evidence type="ECO:0008006" key="7">
    <source>
        <dbReference type="Google" id="ProtNLM"/>
    </source>
</evidence>
<evidence type="ECO:0000313" key="5">
    <source>
        <dbReference type="EMBL" id="GGB85793.1"/>
    </source>
</evidence>
<evidence type="ECO:0000259" key="4">
    <source>
        <dbReference type="PROSITE" id="PS50887"/>
    </source>
</evidence>
<dbReference type="Gene3D" id="3.30.70.270">
    <property type="match status" value="1"/>
</dbReference>
<dbReference type="Gene3D" id="3.30.450.20">
    <property type="entry name" value="PAS domain"/>
    <property type="match status" value="1"/>
</dbReference>
<dbReference type="SMART" id="SM00267">
    <property type="entry name" value="GGDEF"/>
    <property type="match status" value="1"/>
</dbReference>
<dbReference type="InterPro" id="IPR029787">
    <property type="entry name" value="Nucleotide_cyclase"/>
</dbReference>
<dbReference type="PANTHER" id="PTHR44757">
    <property type="entry name" value="DIGUANYLATE CYCLASE DGCP"/>
    <property type="match status" value="1"/>
</dbReference>
<dbReference type="InterPro" id="IPR001633">
    <property type="entry name" value="EAL_dom"/>
</dbReference>
<evidence type="ECO:0000259" key="3">
    <source>
        <dbReference type="PROSITE" id="PS50883"/>
    </source>
</evidence>
<dbReference type="PROSITE" id="PS50113">
    <property type="entry name" value="PAC"/>
    <property type="match status" value="1"/>
</dbReference>
<feature type="domain" description="PAC" evidence="2">
    <location>
        <begin position="391"/>
        <end position="444"/>
    </location>
</feature>
<dbReference type="SUPFAM" id="SSF141868">
    <property type="entry name" value="EAL domain-like"/>
    <property type="match status" value="1"/>
</dbReference>
<feature type="domain" description="GGDEF" evidence="4">
    <location>
        <begin position="476"/>
        <end position="614"/>
    </location>
</feature>
<evidence type="ECO:0000259" key="1">
    <source>
        <dbReference type="PROSITE" id="PS50112"/>
    </source>
</evidence>
<dbReference type="InterPro" id="IPR000160">
    <property type="entry name" value="GGDEF_dom"/>
</dbReference>
<dbReference type="RefSeq" id="WP_229680588.1">
    <property type="nucleotide sequence ID" value="NZ_BMIJ01000002.1"/>
</dbReference>
<comment type="caution">
    <text evidence="5">The sequence shown here is derived from an EMBL/GenBank/DDBJ whole genome shotgun (WGS) entry which is preliminary data.</text>
</comment>
<dbReference type="PROSITE" id="PS50112">
    <property type="entry name" value="PAS"/>
    <property type="match status" value="1"/>
</dbReference>
<dbReference type="InterPro" id="IPR043128">
    <property type="entry name" value="Rev_trsase/Diguanyl_cyclase"/>
</dbReference>
<dbReference type="SUPFAM" id="SSF55073">
    <property type="entry name" value="Nucleotide cyclase"/>
    <property type="match status" value="1"/>
</dbReference>
<dbReference type="NCBIfam" id="TIGR00254">
    <property type="entry name" value="GGDEF"/>
    <property type="match status" value="1"/>
</dbReference>
<sequence>MYVLLFFKFRMNQGCRGAGLMYARMRGPRSFVLVVILLASISRLSVAEQPIRVGVYENPPKLFLDPEQSAPNGLLGDLLVEIARHERWTLQAVPCEWKECLAGLKTGRIDILPDVAESAERRSLMAFHQVPALRSWSQLFARESERLASPLDLAGRRIAVLQDSIQQDYLRNLSQSFGIAIELLGVRSFDEAFSLVAAGSADGAVVNQQYGEFNAAAFDLVPTPLMFQPVQLFYAAPLGQGEAILQRIDARLTEWKQDADSPYYEILQHWGPRLPTSPLPQKILWGMGLLATLLVLAAVLLASLKRKVKQKSRDLAENDRRLNTILSNVDAYIYIKGSDYRYQYVNSRVAQLFNLPEEAILGCTDEQFFAPDTVTSIRAQDQRVLLLGERVVDEVTQQRIDNAEARTHLTVKQPLRNERGDIVGLVGVSTDITERKRSEEQIHQLAFYDSLTGLPNRNLLIERLDHALATTSRTGVVGAVLFIDLDNFRDLNDTLGHRAGDLILRLVGERLQLRVREGDTIARFGGDEFVLVIEGLDDAVEEALFQAEHLAEVLLNLINQAFEFEGNIYTPTASIGIVLFERQRHSADDMIKWAELAMYEAKAAGRNSVRFFDPSMQAQVRSRAELEAGIRRGLDNGEFELHYQPQYSDDGELVGAEALLRWQHPERGMVSPAEFIPVAEASGLIRPLGHWVLEEACRQLVRWDTDPVLGSIAISVNISAVQMHHENFVNELLNVLEHSGANARRLKLELTESMLVRNVEQTIDKMAALRRRGVGFSLDDFGTGYSSLIYLKRLPLDQLKIDQGFVHDLLHDANDTAIVRTVIALGQSLELSVIAEGVETDEQRSVLTDFGCRYFQGYLFSRPLPAEAFEALAHEQV</sequence>
<dbReference type="Pfam" id="PF00497">
    <property type="entry name" value="SBP_bac_3"/>
    <property type="match status" value="1"/>
</dbReference>
<dbReference type="SUPFAM" id="SSF55785">
    <property type="entry name" value="PYP-like sensor domain (PAS domain)"/>
    <property type="match status" value="1"/>
</dbReference>
<dbReference type="PANTHER" id="PTHR44757:SF2">
    <property type="entry name" value="BIOFILM ARCHITECTURE MAINTENANCE PROTEIN MBAA"/>
    <property type="match status" value="1"/>
</dbReference>
<dbReference type="InterPro" id="IPR001638">
    <property type="entry name" value="Solute-binding_3/MltF_N"/>
</dbReference>
<dbReference type="InterPro" id="IPR013656">
    <property type="entry name" value="PAS_4"/>
</dbReference>
<dbReference type="Gene3D" id="3.40.190.10">
    <property type="entry name" value="Periplasmic binding protein-like II"/>
    <property type="match status" value="2"/>
</dbReference>
<dbReference type="InterPro" id="IPR052155">
    <property type="entry name" value="Biofilm_reg_signaling"/>
</dbReference>
<dbReference type="InterPro" id="IPR035965">
    <property type="entry name" value="PAS-like_dom_sf"/>
</dbReference>
<dbReference type="CDD" id="cd01948">
    <property type="entry name" value="EAL"/>
    <property type="match status" value="1"/>
</dbReference>
<dbReference type="NCBIfam" id="TIGR00229">
    <property type="entry name" value="sensory_box"/>
    <property type="match status" value="1"/>
</dbReference>
<dbReference type="Gene3D" id="3.20.20.450">
    <property type="entry name" value="EAL domain"/>
    <property type="match status" value="1"/>
</dbReference>
<dbReference type="Pfam" id="PF08448">
    <property type="entry name" value="PAS_4"/>
    <property type="match status" value="1"/>
</dbReference>
<dbReference type="InterPro" id="IPR000014">
    <property type="entry name" value="PAS"/>
</dbReference>
<accession>A0ABQ1K2R8</accession>
<dbReference type="PROSITE" id="PS50887">
    <property type="entry name" value="GGDEF"/>
    <property type="match status" value="1"/>
</dbReference>
<dbReference type="CDD" id="cd00130">
    <property type="entry name" value="PAS"/>
    <property type="match status" value="1"/>
</dbReference>
<reference evidence="6" key="1">
    <citation type="journal article" date="2019" name="Int. J. Syst. Evol. Microbiol.">
        <title>The Global Catalogue of Microorganisms (GCM) 10K type strain sequencing project: providing services to taxonomists for standard genome sequencing and annotation.</title>
        <authorList>
            <consortium name="The Broad Institute Genomics Platform"/>
            <consortium name="The Broad Institute Genome Sequencing Center for Infectious Disease"/>
            <person name="Wu L."/>
            <person name="Ma J."/>
        </authorList>
    </citation>
    <scope>NUCLEOTIDE SEQUENCE [LARGE SCALE GENOMIC DNA]</scope>
    <source>
        <strain evidence="6">CGMCC 1.15341</strain>
    </source>
</reference>
<dbReference type="Proteomes" id="UP000629025">
    <property type="component" value="Unassembled WGS sequence"/>
</dbReference>
<dbReference type="CDD" id="cd01949">
    <property type="entry name" value="GGDEF"/>
    <property type="match status" value="1"/>
</dbReference>
<evidence type="ECO:0000313" key="6">
    <source>
        <dbReference type="Proteomes" id="UP000629025"/>
    </source>
</evidence>
<proteinExistence type="predicted"/>
<dbReference type="Pfam" id="PF00563">
    <property type="entry name" value="EAL"/>
    <property type="match status" value="1"/>
</dbReference>
<dbReference type="Pfam" id="PF00990">
    <property type="entry name" value="GGDEF"/>
    <property type="match status" value="1"/>
</dbReference>